<dbReference type="InterPro" id="IPR054173">
    <property type="entry name" value="ThiI_fer"/>
</dbReference>
<evidence type="ECO:0000256" key="9">
    <source>
        <dbReference type="SAM" id="MobiDB-lite"/>
    </source>
</evidence>
<evidence type="ECO:0000256" key="7">
    <source>
        <dbReference type="ARBA" id="ARBA00022977"/>
    </source>
</evidence>
<comment type="subcellular location">
    <subcellularLocation>
        <location evidence="8">Cytoplasm</location>
    </subcellularLocation>
</comment>
<feature type="binding site" evidence="8">
    <location>
        <begin position="189"/>
        <end position="190"/>
    </location>
    <ligand>
        <name>ATP</name>
        <dbReference type="ChEBI" id="CHEBI:30616"/>
    </ligand>
</feature>
<dbReference type="Gene3D" id="3.40.50.620">
    <property type="entry name" value="HUPs"/>
    <property type="match status" value="1"/>
</dbReference>
<comment type="function">
    <text evidence="8">Catalyzes the ATP-dependent transfer of a sulfur to tRNA to produce 4-thiouridine in position 8 of tRNAs, which functions as a near-UV photosensor. Also catalyzes the transfer of sulfur to the sulfur carrier protein ThiS, forming ThiS-thiocarboxylate. This is a step in the synthesis of thiazole, in the thiamine biosynthesis pathway. The sulfur is donated as persulfide by IscS.</text>
</comment>
<dbReference type="SMART" id="SM00981">
    <property type="entry name" value="THUMP"/>
    <property type="match status" value="1"/>
</dbReference>
<reference evidence="11 12" key="1">
    <citation type="journal article" date="2019" name="Int. J. Syst. Evol. Microbiol.">
        <title>The Global Catalogue of Microorganisms (GCM) 10K type strain sequencing project: providing services to taxonomists for standard genome sequencing and annotation.</title>
        <authorList>
            <consortium name="The Broad Institute Genomics Platform"/>
            <consortium name="The Broad Institute Genome Sequencing Center for Infectious Disease"/>
            <person name="Wu L."/>
            <person name="Ma J."/>
        </authorList>
    </citation>
    <scope>NUCLEOTIDE SEQUENCE [LARGE SCALE GENOMIC DNA]</scope>
    <source>
        <strain evidence="11 12">XZGYJ-43</strain>
    </source>
</reference>
<evidence type="ECO:0000313" key="12">
    <source>
        <dbReference type="Proteomes" id="UP001596447"/>
    </source>
</evidence>
<evidence type="ECO:0000256" key="2">
    <source>
        <dbReference type="ARBA" id="ARBA00022555"/>
    </source>
</evidence>
<evidence type="ECO:0000256" key="3">
    <source>
        <dbReference type="ARBA" id="ARBA00022679"/>
    </source>
</evidence>
<dbReference type="InterPro" id="IPR020536">
    <property type="entry name" value="ThiI_AANH"/>
</dbReference>
<dbReference type="GO" id="GO:0009228">
    <property type="term" value="P:thiamine biosynthetic process"/>
    <property type="evidence" value="ECO:0007669"/>
    <property type="project" value="UniProtKB-KW"/>
</dbReference>
<evidence type="ECO:0000256" key="1">
    <source>
        <dbReference type="ARBA" id="ARBA00022490"/>
    </source>
</evidence>
<evidence type="ECO:0000313" key="11">
    <source>
        <dbReference type="EMBL" id="MFC7199104.1"/>
    </source>
</evidence>
<dbReference type="PANTHER" id="PTHR43209">
    <property type="entry name" value="TRNA SULFURTRANSFERASE"/>
    <property type="match status" value="1"/>
</dbReference>
<dbReference type="GO" id="GO:0005737">
    <property type="term" value="C:cytoplasm"/>
    <property type="evidence" value="ECO:0007669"/>
    <property type="project" value="UniProtKB-SubCell"/>
</dbReference>
<dbReference type="EC" id="2.8.1.4" evidence="8"/>
<keyword evidence="2 8" id="KW-0820">tRNA-binding</keyword>
<dbReference type="InterPro" id="IPR050102">
    <property type="entry name" value="tRNA_sulfurtransferase_ThiI"/>
</dbReference>
<feature type="domain" description="THUMP" evidence="10">
    <location>
        <begin position="63"/>
        <end position="171"/>
    </location>
</feature>
<evidence type="ECO:0000256" key="6">
    <source>
        <dbReference type="ARBA" id="ARBA00022884"/>
    </source>
</evidence>
<evidence type="ECO:0000256" key="5">
    <source>
        <dbReference type="ARBA" id="ARBA00022840"/>
    </source>
</evidence>
<keyword evidence="6 8" id="KW-0694">RNA-binding</keyword>
<comment type="similarity">
    <text evidence="8">Belongs to the ThiI family.</text>
</comment>
<keyword evidence="1 8" id="KW-0963">Cytoplasm</keyword>
<dbReference type="PROSITE" id="PS51165">
    <property type="entry name" value="THUMP"/>
    <property type="match status" value="1"/>
</dbReference>
<sequence>MLPPDADAVLVRHGDVGVKSSSVQAGMERTLRDNVAALMEDRGVSGTVERELGRVIVRSEDADAAADAATDAFGVVSASPARTVPPDLDAIRDVLAETAREHYDGGTFAVRARRTGEHDFTSHDVGQDGGQTIWNVAEDEKEFAPEVDLDDPDWEVSVEVREEEAFVFLEKREGPGGLPLGTQAPFVALVSGGIDSPVAAWEAMKRGSPVIPVYLDLGPYGGPDHEARAVETVRRLSRYAPNFDMDLRRVPAGPHVQKLGEQTGRTRMLHYRRFMYRVAEHVAEAEGGVGIVTGEAIGQKSSQTATNFAAVDRAAALPIHRPLLTWDKHDIIDAAKAIGTFQDATMNVGCNRLAPDQPATATKFPMVKSAEPDDLFEWAAEAAENADVVSVDPADAVDAEPEESTP</sequence>
<keyword evidence="12" id="KW-1185">Reference proteome</keyword>
<keyword evidence="7 8" id="KW-0784">Thiamine biosynthesis</keyword>
<dbReference type="PANTHER" id="PTHR43209:SF1">
    <property type="entry name" value="TRNA SULFURTRANSFERASE"/>
    <property type="match status" value="1"/>
</dbReference>
<keyword evidence="5 8" id="KW-0067">ATP-binding</keyword>
<dbReference type="Pfam" id="PF22025">
    <property type="entry name" value="ThiI_fer"/>
    <property type="match status" value="1"/>
</dbReference>
<organism evidence="11 12">
    <name type="scientific">Halospeciosus flavus</name>
    <dbReference type="NCBI Taxonomy" id="3032283"/>
    <lineage>
        <taxon>Archaea</taxon>
        <taxon>Methanobacteriati</taxon>
        <taxon>Methanobacteriota</taxon>
        <taxon>Stenosarchaea group</taxon>
        <taxon>Halobacteria</taxon>
        <taxon>Halobacteriales</taxon>
        <taxon>Halobacteriaceae</taxon>
        <taxon>Halospeciosus</taxon>
    </lineage>
</organism>
<dbReference type="RefSeq" id="WP_279529050.1">
    <property type="nucleotide sequence ID" value="NZ_CP122312.1"/>
</dbReference>
<dbReference type="GO" id="GO:0034227">
    <property type="term" value="P:tRNA thio-modification"/>
    <property type="evidence" value="ECO:0007669"/>
    <property type="project" value="UniProtKB-UniRule"/>
</dbReference>
<dbReference type="SUPFAM" id="SSF52402">
    <property type="entry name" value="Adenine nucleotide alpha hydrolases-like"/>
    <property type="match status" value="1"/>
</dbReference>
<evidence type="ECO:0000256" key="8">
    <source>
        <dbReference type="HAMAP-Rule" id="MF_00021"/>
    </source>
</evidence>
<feature type="binding site" evidence="8">
    <location>
        <position position="303"/>
    </location>
    <ligand>
        <name>ATP</name>
        <dbReference type="ChEBI" id="CHEBI:30616"/>
    </ligand>
</feature>
<dbReference type="CDD" id="cd11716">
    <property type="entry name" value="THUMP_ThiI"/>
    <property type="match status" value="1"/>
</dbReference>
<evidence type="ECO:0000259" key="10">
    <source>
        <dbReference type="PROSITE" id="PS51165"/>
    </source>
</evidence>
<dbReference type="Pfam" id="PF02926">
    <property type="entry name" value="THUMP"/>
    <property type="match status" value="1"/>
</dbReference>
<gene>
    <name evidence="8" type="primary">thiI</name>
    <name evidence="11" type="ORF">ACFQJ9_06695</name>
</gene>
<name>A0ABD5Z1P4_9EURY</name>
<comment type="pathway">
    <text evidence="8">Cofactor biosynthesis; thiamine diphosphate biosynthesis.</text>
</comment>
<feature type="compositionally biased region" description="Acidic residues" evidence="9">
    <location>
        <begin position="395"/>
        <end position="406"/>
    </location>
</feature>
<dbReference type="GO" id="GO:0005524">
    <property type="term" value="F:ATP binding"/>
    <property type="evidence" value="ECO:0007669"/>
    <property type="project" value="UniProtKB-UniRule"/>
</dbReference>
<dbReference type="InterPro" id="IPR004114">
    <property type="entry name" value="THUMP_dom"/>
</dbReference>
<dbReference type="GO" id="GO:0000049">
    <property type="term" value="F:tRNA binding"/>
    <property type="evidence" value="ECO:0007669"/>
    <property type="project" value="UniProtKB-UniRule"/>
</dbReference>
<dbReference type="AlphaFoldDB" id="A0ABD5Z1P4"/>
<dbReference type="GO" id="GO:0140741">
    <property type="term" value="F:tRNA-uracil-4 sulfurtransferase activity"/>
    <property type="evidence" value="ECO:0007669"/>
    <property type="project" value="UniProtKB-EC"/>
</dbReference>
<proteinExistence type="inferred from homology"/>
<dbReference type="HAMAP" id="MF_00021">
    <property type="entry name" value="ThiI"/>
    <property type="match status" value="1"/>
</dbReference>
<accession>A0ABD5Z1P4</accession>
<comment type="catalytic activity">
    <reaction evidence="8">
        <text>[ThiS sulfur-carrier protein]-C-terminal Gly-Gly-AMP + S-sulfanyl-L-cysteinyl-[cysteine desulfurase] + AH2 = [ThiS sulfur-carrier protein]-C-terminal-Gly-aminoethanethioate + L-cysteinyl-[cysteine desulfurase] + A + AMP + 2 H(+)</text>
        <dbReference type="Rhea" id="RHEA:43340"/>
        <dbReference type="Rhea" id="RHEA-COMP:12157"/>
        <dbReference type="Rhea" id="RHEA-COMP:12158"/>
        <dbReference type="Rhea" id="RHEA-COMP:12910"/>
        <dbReference type="Rhea" id="RHEA-COMP:19908"/>
        <dbReference type="ChEBI" id="CHEBI:13193"/>
        <dbReference type="ChEBI" id="CHEBI:15378"/>
        <dbReference type="ChEBI" id="CHEBI:17499"/>
        <dbReference type="ChEBI" id="CHEBI:29950"/>
        <dbReference type="ChEBI" id="CHEBI:61963"/>
        <dbReference type="ChEBI" id="CHEBI:90618"/>
        <dbReference type="ChEBI" id="CHEBI:232372"/>
        <dbReference type="ChEBI" id="CHEBI:456215"/>
    </reaction>
</comment>
<keyword evidence="3 8" id="KW-0808">Transferase</keyword>
<keyword evidence="4 8" id="KW-0547">Nucleotide-binding</keyword>
<dbReference type="InterPro" id="IPR014729">
    <property type="entry name" value="Rossmann-like_a/b/a_fold"/>
</dbReference>
<feature type="binding site" evidence="8">
    <location>
        <position position="272"/>
    </location>
    <ligand>
        <name>ATP</name>
        <dbReference type="ChEBI" id="CHEBI:30616"/>
    </ligand>
</feature>
<dbReference type="Gene3D" id="3.30.2130.30">
    <property type="match status" value="1"/>
</dbReference>
<feature type="region of interest" description="Disordered" evidence="9">
    <location>
        <begin position="387"/>
        <end position="406"/>
    </location>
</feature>
<dbReference type="Proteomes" id="UP001596447">
    <property type="component" value="Unassembled WGS sequence"/>
</dbReference>
<comment type="caution">
    <text evidence="11">The sequence shown here is derived from an EMBL/GenBank/DDBJ whole genome shotgun (WGS) entry which is preliminary data.</text>
</comment>
<comment type="catalytic activity">
    <reaction evidence="8">
        <text>[ThiI sulfur-carrier protein]-S-sulfanyl-L-cysteine + a uridine in tRNA + 2 reduced [2Fe-2S]-[ferredoxin] + ATP + H(+) = [ThiI sulfur-carrier protein]-L-cysteine + a 4-thiouridine in tRNA + 2 oxidized [2Fe-2S]-[ferredoxin] + AMP + diphosphate</text>
        <dbReference type="Rhea" id="RHEA:24176"/>
        <dbReference type="Rhea" id="RHEA-COMP:10000"/>
        <dbReference type="Rhea" id="RHEA-COMP:10001"/>
        <dbReference type="Rhea" id="RHEA-COMP:13337"/>
        <dbReference type="Rhea" id="RHEA-COMP:13338"/>
        <dbReference type="Rhea" id="RHEA-COMP:13339"/>
        <dbReference type="Rhea" id="RHEA-COMP:13340"/>
        <dbReference type="ChEBI" id="CHEBI:15378"/>
        <dbReference type="ChEBI" id="CHEBI:29950"/>
        <dbReference type="ChEBI" id="CHEBI:30616"/>
        <dbReference type="ChEBI" id="CHEBI:33019"/>
        <dbReference type="ChEBI" id="CHEBI:33737"/>
        <dbReference type="ChEBI" id="CHEBI:33738"/>
        <dbReference type="ChEBI" id="CHEBI:61963"/>
        <dbReference type="ChEBI" id="CHEBI:65315"/>
        <dbReference type="ChEBI" id="CHEBI:136798"/>
        <dbReference type="ChEBI" id="CHEBI:456215"/>
        <dbReference type="EC" id="2.8.1.4"/>
    </reaction>
</comment>
<dbReference type="GO" id="GO:0009229">
    <property type="term" value="P:thiamine diphosphate biosynthetic process"/>
    <property type="evidence" value="ECO:0007669"/>
    <property type="project" value="UniProtKB-UniRule"/>
</dbReference>
<dbReference type="SUPFAM" id="SSF143437">
    <property type="entry name" value="THUMP domain-like"/>
    <property type="match status" value="1"/>
</dbReference>
<protein>
    <recommendedName>
        <fullName evidence="8">Probable tRNA sulfurtransferase</fullName>
        <ecNumber evidence="8">2.8.1.4</ecNumber>
    </recommendedName>
    <alternativeName>
        <fullName evidence="8">Sulfur carrier protein ThiS sulfurtransferase</fullName>
    </alternativeName>
    <alternativeName>
        <fullName evidence="8">Thiamine biosynthesis protein ThiI</fullName>
    </alternativeName>
    <alternativeName>
        <fullName evidence="8">tRNA 4-thiouridine synthase</fullName>
    </alternativeName>
</protein>
<dbReference type="InterPro" id="IPR003720">
    <property type="entry name" value="tRNA_STrfase"/>
</dbReference>
<dbReference type="InterPro" id="IPR049962">
    <property type="entry name" value="THUMP_ThiI"/>
</dbReference>
<evidence type="ECO:0000256" key="4">
    <source>
        <dbReference type="ARBA" id="ARBA00022741"/>
    </source>
</evidence>
<dbReference type="Pfam" id="PF02568">
    <property type="entry name" value="ThiI"/>
    <property type="match status" value="1"/>
</dbReference>
<comment type="caution">
    <text evidence="8">Lacks conserved residue(s) required for the propagation of feature annotation.</text>
</comment>
<feature type="binding site" evidence="8">
    <location>
        <position position="294"/>
    </location>
    <ligand>
        <name>ATP</name>
        <dbReference type="ChEBI" id="CHEBI:30616"/>
    </ligand>
</feature>
<dbReference type="EMBL" id="JBHTAR010000011">
    <property type="protein sequence ID" value="MFC7199104.1"/>
    <property type="molecule type" value="Genomic_DNA"/>
</dbReference>